<feature type="non-terminal residue" evidence="1">
    <location>
        <position position="100"/>
    </location>
</feature>
<dbReference type="AlphaFoldDB" id="A0A0F8ZPR4"/>
<protein>
    <submittedName>
        <fullName evidence="1">Uncharacterized protein</fullName>
    </submittedName>
</protein>
<accession>A0A0F8ZPR4</accession>
<evidence type="ECO:0000313" key="1">
    <source>
        <dbReference type="EMBL" id="KKK68389.1"/>
    </source>
</evidence>
<proteinExistence type="predicted"/>
<dbReference type="InterPro" id="IPR036679">
    <property type="entry name" value="FlgN-like_sf"/>
</dbReference>
<sequence>MSEENSDHPDPVEAIAELTELLHAEIAAIEARDFDRVTGYLPRKSALLEALEARRSDIESGEVTVSPEDLEKLQQLIRKNAELLARMGQASGDLVREITR</sequence>
<organism evidence="1">
    <name type="scientific">marine sediment metagenome</name>
    <dbReference type="NCBI Taxonomy" id="412755"/>
    <lineage>
        <taxon>unclassified sequences</taxon>
        <taxon>metagenomes</taxon>
        <taxon>ecological metagenomes</taxon>
    </lineage>
</organism>
<dbReference type="SUPFAM" id="SSF140566">
    <property type="entry name" value="FlgN-like"/>
    <property type="match status" value="1"/>
</dbReference>
<reference evidence="1" key="1">
    <citation type="journal article" date="2015" name="Nature">
        <title>Complex archaea that bridge the gap between prokaryotes and eukaryotes.</title>
        <authorList>
            <person name="Spang A."/>
            <person name="Saw J.H."/>
            <person name="Jorgensen S.L."/>
            <person name="Zaremba-Niedzwiedzka K."/>
            <person name="Martijn J."/>
            <person name="Lind A.E."/>
            <person name="van Eijk R."/>
            <person name="Schleper C."/>
            <person name="Guy L."/>
            <person name="Ettema T.J."/>
        </authorList>
    </citation>
    <scope>NUCLEOTIDE SEQUENCE</scope>
</reference>
<dbReference type="EMBL" id="LAZR01059161">
    <property type="protein sequence ID" value="KKK68389.1"/>
    <property type="molecule type" value="Genomic_DNA"/>
</dbReference>
<comment type="caution">
    <text evidence="1">The sequence shown here is derived from an EMBL/GenBank/DDBJ whole genome shotgun (WGS) entry which is preliminary data.</text>
</comment>
<dbReference type="GO" id="GO:0044780">
    <property type="term" value="P:bacterial-type flagellum assembly"/>
    <property type="evidence" value="ECO:0007669"/>
    <property type="project" value="InterPro"/>
</dbReference>
<gene>
    <name evidence="1" type="ORF">LCGC14_2944520</name>
</gene>
<name>A0A0F8ZPR4_9ZZZZ</name>